<feature type="domain" description="Ribophorin II second" evidence="15">
    <location>
        <begin position="271"/>
        <end position="369"/>
    </location>
</feature>
<evidence type="ECO:0000259" key="13">
    <source>
        <dbReference type="Pfam" id="PF05817"/>
    </source>
</evidence>
<proteinExistence type="inferred from homology"/>
<evidence type="ECO:0000256" key="4">
    <source>
        <dbReference type="ARBA" id="ARBA00009038"/>
    </source>
</evidence>
<evidence type="ECO:0000259" key="15">
    <source>
        <dbReference type="Pfam" id="PF23861"/>
    </source>
</evidence>
<evidence type="ECO:0000313" key="18">
    <source>
        <dbReference type="Proteomes" id="UP000694393"/>
    </source>
</evidence>
<keyword evidence="18" id="KW-1185">Reference proteome</keyword>
<name>A0A8C8SHI6_9SAUR</name>
<evidence type="ECO:0000256" key="5">
    <source>
        <dbReference type="ARBA" id="ARBA00017612"/>
    </source>
</evidence>
<comment type="function">
    <text evidence="1 12">Subunit of the oligosaccharyl transferase (OST) complex that catalyzes the initial transfer of a defined glycan (Glc(3)Man(9)GlcNAc(2) in eukaryotes) from the lipid carrier dolichol-pyrophosphate to an asparagine residue within an Asn-X-Ser/Thr consensus motif in nascent polypeptide chains, the first step in protein N-glycosylation. N-glycosylation occurs cotranslationally and the complex associates with the Sec61 complex at the channel-forming translocon complex that mediates protein translocation across the endoplasmic reticulum (ER). All subunits are required for a maximal enzyme activity.</text>
</comment>
<feature type="domain" description="Ribophorin II third" evidence="14">
    <location>
        <begin position="377"/>
        <end position="503"/>
    </location>
</feature>
<keyword evidence="6 12" id="KW-0812">Transmembrane</keyword>
<keyword evidence="7 12" id="KW-0732">Signal</keyword>
<feature type="transmembrane region" description="Helical" evidence="12">
    <location>
        <begin position="605"/>
        <end position="622"/>
    </location>
</feature>
<evidence type="ECO:0000259" key="16">
    <source>
        <dbReference type="Pfam" id="PF25147"/>
    </source>
</evidence>
<feature type="transmembrane region" description="Helical" evidence="12">
    <location>
        <begin position="540"/>
        <end position="560"/>
    </location>
</feature>
<reference evidence="17" key="2">
    <citation type="submission" date="2025-09" db="UniProtKB">
        <authorList>
            <consortium name="Ensembl"/>
        </authorList>
    </citation>
    <scope>IDENTIFICATION</scope>
</reference>
<evidence type="ECO:0000256" key="7">
    <source>
        <dbReference type="ARBA" id="ARBA00022729"/>
    </source>
</evidence>
<accession>A0A8C8SHI6</accession>
<reference evidence="17" key="1">
    <citation type="submission" date="2025-08" db="UniProtKB">
        <authorList>
            <consortium name="Ensembl"/>
        </authorList>
    </citation>
    <scope>IDENTIFICATION</scope>
</reference>
<comment type="similarity">
    <text evidence="4 12">Belongs to the SWP1 family.</text>
</comment>
<evidence type="ECO:0000256" key="10">
    <source>
        <dbReference type="ARBA" id="ARBA00023136"/>
    </source>
</evidence>
<organism evidence="17 18">
    <name type="scientific">Pelusios castaneus</name>
    <name type="common">West African mud turtle</name>
    <dbReference type="NCBI Taxonomy" id="367368"/>
    <lineage>
        <taxon>Eukaryota</taxon>
        <taxon>Metazoa</taxon>
        <taxon>Chordata</taxon>
        <taxon>Craniata</taxon>
        <taxon>Vertebrata</taxon>
        <taxon>Euteleostomi</taxon>
        <taxon>Archelosauria</taxon>
        <taxon>Testudinata</taxon>
        <taxon>Testudines</taxon>
        <taxon>Pleurodira</taxon>
        <taxon>Pelomedusidae</taxon>
        <taxon>Pelusios</taxon>
    </lineage>
</organism>
<dbReference type="Proteomes" id="UP000694393">
    <property type="component" value="Unplaced"/>
</dbReference>
<dbReference type="InterPro" id="IPR056790">
    <property type="entry name" value="Ribophorin_II_C"/>
</dbReference>
<dbReference type="PANTHER" id="PTHR12640">
    <property type="entry name" value="RIBOPHORIN II"/>
    <property type="match status" value="1"/>
</dbReference>
<dbReference type="InterPro" id="IPR055375">
    <property type="entry name" value="Ribophorin_II_2nd"/>
</dbReference>
<evidence type="ECO:0000256" key="9">
    <source>
        <dbReference type="ARBA" id="ARBA00022989"/>
    </source>
</evidence>
<sequence length="630" mass="68851">MAGPGSHSLFLLALTFVASIQALTPTHYLTRRDVERLKASLERPFTDLEDAFYSIVGLSKLGVQVSDEQAACNFIKSNMDPNSVDSLFYAAQTSQALSGCEVAISNETGELLLAAVSEDSSVNQIFHAVGALSGFGLPLASQEALSALTSRLSKEENVLATIQALQTASYLSQQADLSGIVEEIEDLVARLDDLGGVYLQFEEGLETTALFVAATYRLSDHVGTEPAMKEDQVIQLMNAIFSKKNFETLSEAFSVACAAGSLSQNRYHLPIVVVPDGPAAVSHHQPILRLQVTNVMSQPLTQAAVKLEHAKSASTKATVLHQMPFALSGDIFELNFMNVKPASGYYDFSISVDGDSRLIANKVELKVKVSTEVGVTNVDLSTVDKDQSIAPKTTRVAYPAKAKGSFTADSHQNFALSFQLVDVNSGAELIPHQTFVRLHNQKTGQEVVFVAEPDSKNVYKFELDTTERKTEFDSASGTYTLYLIIGDATLENPILWNVADVVIKFPEEDAPSTVQSKNLFVPKQEIQHLFREPEKRPPTVVSNTFTALIISPLLLLFILWIKIGANISNFSFAPSTIIFHLGHAAMLGLMYVYWTQLNMFQTLKYLAILGSVTFLAGNRMLAQKAVKRIH</sequence>
<dbReference type="PANTHER" id="PTHR12640:SF0">
    <property type="entry name" value="DOLICHYL-DIPHOSPHOOLIGOSACCHARIDE--PROTEIN GLYCOSYLTRANSFERASE SUBUNIT 2"/>
    <property type="match status" value="1"/>
</dbReference>
<feature type="chain" id="PRO_5034987093" description="Dolichyl-diphosphooligosaccharide--protein glycosyltransferase subunit 2" evidence="12">
    <location>
        <begin position="23"/>
        <end position="630"/>
    </location>
</feature>
<evidence type="ECO:0000313" key="17">
    <source>
        <dbReference type="Ensembl" id="ENSPCEP00000020718.1"/>
    </source>
</evidence>
<comment type="subunit">
    <text evidence="11">Component of the oligosaccharyltransferase (OST) complex. OST exists in two different complex forms which contain common core subunits RPN1, RPN2, OST48, OST4, DAD1 and TMEM258, either STT3A or STT3B as catalytic subunits, and form-specific accessory subunits. STT3A complex assembly occurs through the formation of 3 subcomplexes. Subcomplex 1 contains RPN1 and TMEM258, subcomplex 2 contains the STT3A-specific subunits STT3A, DC2/OSTC, and KCP2 as well as the core subunit OST4, and subcomplex 3 contains RPN2, DAD1, and OST48. The STT3A complex can form stable complexes with the Sec61 complex or with both the Sec61 and TRAP complexes. Interacts with DDI2. Interacts with TMEM35A/NACHO.</text>
</comment>
<evidence type="ECO:0000256" key="2">
    <source>
        <dbReference type="ARBA" id="ARBA00004477"/>
    </source>
</evidence>
<protein>
    <recommendedName>
        <fullName evidence="5 12">Dolichyl-diphosphooligosaccharide--protein glycosyltransferase subunit 2</fullName>
    </recommendedName>
    <alternativeName>
        <fullName evidence="12">Ribophorin-2</fullName>
    </alternativeName>
</protein>
<keyword evidence="9 12" id="KW-1133">Transmembrane helix</keyword>
<dbReference type="UniPathway" id="UPA00378"/>
<evidence type="ECO:0000256" key="1">
    <source>
        <dbReference type="ARBA" id="ARBA00002791"/>
    </source>
</evidence>
<dbReference type="InterPro" id="IPR008814">
    <property type="entry name" value="Swp1"/>
</dbReference>
<dbReference type="InterPro" id="IPR055373">
    <property type="entry name" value="Ribophorin_II_N"/>
</dbReference>
<evidence type="ECO:0000256" key="6">
    <source>
        <dbReference type="ARBA" id="ARBA00022692"/>
    </source>
</evidence>
<dbReference type="GO" id="GO:0008250">
    <property type="term" value="C:oligosaccharyltransferase complex"/>
    <property type="evidence" value="ECO:0007669"/>
    <property type="project" value="UniProtKB-UniRule"/>
</dbReference>
<dbReference type="Pfam" id="PF23860">
    <property type="entry name" value="Ribophorin_II_3rd"/>
    <property type="match status" value="1"/>
</dbReference>
<keyword evidence="8 12" id="KW-0256">Endoplasmic reticulum</keyword>
<dbReference type="Ensembl" id="ENSPCET00000021439.1">
    <property type="protein sequence ID" value="ENSPCEP00000020718.1"/>
    <property type="gene ID" value="ENSPCEG00000016007.1"/>
</dbReference>
<feature type="transmembrane region" description="Helical" evidence="12">
    <location>
        <begin position="572"/>
        <end position="593"/>
    </location>
</feature>
<feature type="domain" description="Ribophorin II C-terminal" evidence="16">
    <location>
        <begin position="530"/>
        <end position="628"/>
    </location>
</feature>
<dbReference type="Pfam" id="PF05817">
    <property type="entry name" value="Ribophorin_II"/>
    <property type="match status" value="1"/>
</dbReference>
<dbReference type="InterPro" id="IPR055374">
    <property type="entry name" value="Ribophorin_II_3rd"/>
</dbReference>
<comment type="pathway">
    <text evidence="3 12">Protein modification; protein glycosylation.</text>
</comment>
<comment type="subcellular location">
    <subcellularLocation>
        <location evidence="2 12">Endoplasmic reticulum membrane</location>
        <topology evidence="2 12">Multi-pass membrane protein</topology>
    </subcellularLocation>
</comment>
<dbReference type="GO" id="GO:0006487">
    <property type="term" value="P:protein N-linked glycosylation"/>
    <property type="evidence" value="ECO:0007669"/>
    <property type="project" value="UniProtKB-UniRule"/>
</dbReference>
<evidence type="ECO:0000259" key="14">
    <source>
        <dbReference type="Pfam" id="PF23860"/>
    </source>
</evidence>
<dbReference type="Pfam" id="PF25147">
    <property type="entry name" value="Ribophorin_II_C"/>
    <property type="match status" value="1"/>
</dbReference>
<evidence type="ECO:0000256" key="8">
    <source>
        <dbReference type="ARBA" id="ARBA00022824"/>
    </source>
</evidence>
<dbReference type="AlphaFoldDB" id="A0A8C8SHI6"/>
<dbReference type="Pfam" id="PF23861">
    <property type="entry name" value="Ribophorin_II_2nd"/>
    <property type="match status" value="1"/>
</dbReference>
<feature type="domain" description="Ribophorin II N-terminal" evidence="13">
    <location>
        <begin position="29"/>
        <end position="263"/>
    </location>
</feature>
<evidence type="ECO:0000256" key="12">
    <source>
        <dbReference type="RuleBase" id="RU366029"/>
    </source>
</evidence>
<evidence type="ECO:0000256" key="11">
    <source>
        <dbReference type="ARBA" id="ARBA00046750"/>
    </source>
</evidence>
<feature type="signal peptide" evidence="12">
    <location>
        <begin position="1"/>
        <end position="22"/>
    </location>
</feature>
<evidence type="ECO:0000256" key="3">
    <source>
        <dbReference type="ARBA" id="ARBA00004922"/>
    </source>
</evidence>
<keyword evidence="10 12" id="KW-0472">Membrane</keyword>